<dbReference type="Proteomes" id="UP001234297">
    <property type="component" value="Chromosome 3"/>
</dbReference>
<keyword evidence="2" id="KW-1185">Reference proteome</keyword>
<sequence length="154" mass="16823">MSRRTRKSTTSSANSSDQNGELEDSADQNGELVDSANQNEELVDAGDQNGVLEGSILPTGEEDIVEHRKTLKALMDSEGKVGLGQGKQRNSLGHHFMEEGRQLALSTKKGESLEGAKLSGMVSHYLKLLNHMIKVNKRDSRFGSSKRAIVQLLM</sequence>
<organism evidence="1 2">
    <name type="scientific">Persea americana</name>
    <name type="common">Avocado</name>
    <dbReference type="NCBI Taxonomy" id="3435"/>
    <lineage>
        <taxon>Eukaryota</taxon>
        <taxon>Viridiplantae</taxon>
        <taxon>Streptophyta</taxon>
        <taxon>Embryophyta</taxon>
        <taxon>Tracheophyta</taxon>
        <taxon>Spermatophyta</taxon>
        <taxon>Magnoliopsida</taxon>
        <taxon>Magnoliidae</taxon>
        <taxon>Laurales</taxon>
        <taxon>Lauraceae</taxon>
        <taxon>Persea</taxon>
    </lineage>
</organism>
<evidence type="ECO:0000313" key="2">
    <source>
        <dbReference type="Proteomes" id="UP001234297"/>
    </source>
</evidence>
<accession>A0ACC2LWX1</accession>
<reference evidence="1 2" key="1">
    <citation type="journal article" date="2022" name="Hortic Res">
        <title>A haplotype resolved chromosomal level avocado genome allows analysis of novel avocado genes.</title>
        <authorList>
            <person name="Nath O."/>
            <person name="Fletcher S.J."/>
            <person name="Hayward A."/>
            <person name="Shaw L.M."/>
            <person name="Masouleh A.K."/>
            <person name="Furtado A."/>
            <person name="Henry R.J."/>
            <person name="Mitter N."/>
        </authorList>
    </citation>
    <scope>NUCLEOTIDE SEQUENCE [LARGE SCALE GENOMIC DNA]</scope>
    <source>
        <strain evidence="2">cv. Hass</strain>
    </source>
</reference>
<protein>
    <submittedName>
        <fullName evidence="1">Uncharacterized protein</fullName>
    </submittedName>
</protein>
<proteinExistence type="predicted"/>
<gene>
    <name evidence="1" type="ORF">MRB53_012179</name>
</gene>
<evidence type="ECO:0000313" key="1">
    <source>
        <dbReference type="EMBL" id="KAJ8637912.1"/>
    </source>
</evidence>
<dbReference type="EMBL" id="CM056811">
    <property type="protein sequence ID" value="KAJ8637912.1"/>
    <property type="molecule type" value="Genomic_DNA"/>
</dbReference>
<name>A0ACC2LWX1_PERAE</name>
<comment type="caution">
    <text evidence="1">The sequence shown here is derived from an EMBL/GenBank/DDBJ whole genome shotgun (WGS) entry which is preliminary data.</text>
</comment>